<accession>A0A8S5TWP5</accession>
<organism evidence="2">
    <name type="scientific">Siphoviridae sp. ctcx61</name>
    <dbReference type="NCBI Taxonomy" id="2825575"/>
    <lineage>
        <taxon>Viruses</taxon>
        <taxon>Duplodnaviria</taxon>
        <taxon>Heunggongvirae</taxon>
        <taxon>Uroviricota</taxon>
        <taxon>Caudoviricetes</taxon>
    </lineage>
</organism>
<keyword evidence="1" id="KW-0472">Membrane</keyword>
<proteinExistence type="predicted"/>
<keyword evidence="1" id="KW-1133">Transmembrane helix</keyword>
<evidence type="ECO:0000313" key="2">
    <source>
        <dbReference type="EMBL" id="DAF86611.1"/>
    </source>
</evidence>
<name>A0A8S5TWP5_9CAUD</name>
<feature type="transmembrane region" description="Helical" evidence="1">
    <location>
        <begin position="23"/>
        <end position="41"/>
    </location>
</feature>
<dbReference type="EMBL" id="BK015949">
    <property type="protein sequence ID" value="DAF86611.1"/>
    <property type="molecule type" value="Genomic_DNA"/>
</dbReference>
<reference evidence="2" key="1">
    <citation type="journal article" date="2021" name="Proc. Natl. Acad. Sci. U.S.A.">
        <title>A Catalog of Tens of Thousands of Viruses from Human Metagenomes Reveals Hidden Associations with Chronic Diseases.</title>
        <authorList>
            <person name="Tisza M.J."/>
            <person name="Buck C.B."/>
        </authorList>
    </citation>
    <scope>NUCLEOTIDE SEQUENCE</scope>
    <source>
        <strain evidence="2">Ctcx61</strain>
    </source>
</reference>
<keyword evidence="1" id="KW-0812">Transmembrane</keyword>
<protein>
    <submittedName>
        <fullName evidence="2">Uncharacterized protein</fullName>
    </submittedName>
</protein>
<evidence type="ECO:0000256" key="1">
    <source>
        <dbReference type="SAM" id="Phobius"/>
    </source>
</evidence>
<sequence length="74" mass="8702">MNKLCLIYLIKIRIIEAITRKEIIKIIFTVIVVIIIIFNIADYVVNIKDLNMIDVVYASQIKIAHTEKYKPLKR</sequence>